<protein>
    <submittedName>
        <fullName evidence="2">Uncharacterized protein</fullName>
    </submittedName>
</protein>
<dbReference type="EMBL" id="JANUGP010000001">
    <property type="protein sequence ID" value="MCS0600123.1"/>
    <property type="molecule type" value="Genomic_DNA"/>
</dbReference>
<gene>
    <name evidence="2" type="ORF">NX794_02565</name>
</gene>
<feature type="region of interest" description="Disordered" evidence="1">
    <location>
        <begin position="125"/>
        <end position="162"/>
    </location>
</feature>
<evidence type="ECO:0000313" key="2">
    <source>
        <dbReference type="EMBL" id="MCS0600123.1"/>
    </source>
</evidence>
<feature type="non-terminal residue" evidence="2">
    <location>
        <position position="162"/>
    </location>
</feature>
<sequence>MAWRDRWRRPRRAESPAGVTSVPGAGEPGTTTVPAGWDGGWRSVAAPDLTLSRAPLAVSDGLVFRAGLAAWRDPSFDRGLAHGVLPTAPAGIVRGIARPAASAGTFSGGGPLLLRAPARYGEEDIAVDADETAPMRESTGARPGGRGASTRVVEPTPLPEAR</sequence>
<evidence type="ECO:0000313" key="3">
    <source>
        <dbReference type="Proteomes" id="UP001205612"/>
    </source>
</evidence>
<proteinExistence type="predicted"/>
<comment type="caution">
    <text evidence="2">The sequence shown here is derived from an EMBL/GenBank/DDBJ whole genome shotgun (WGS) entry which is preliminary data.</text>
</comment>
<keyword evidence="3" id="KW-1185">Reference proteome</keyword>
<name>A0ABT2AWQ1_9ACTN</name>
<reference evidence="2 3" key="1">
    <citation type="submission" date="2022-08" db="EMBL/GenBank/DDBJ databases">
        <authorList>
            <person name="Somphong A."/>
            <person name="Phongsopitanun W."/>
        </authorList>
    </citation>
    <scope>NUCLEOTIDE SEQUENCE [LARGE SCALE GENOMIC DNA]</scope>
    <source>
        <strain evidence="2 3">LP11</strain>
    </source>
</reference>
<feature type="compositionally biased region" description="Basic residues" evidence="1">
    <location>
        <begin position="1"/>
        <end position="11"/>
    </location>
</feature>
<feature type="region of interest" description="Disordered" evidence="1">
    <location>
        <begin position="1"/>
        <end position="39"/>
    </location>
</feature>
<evidence type="ECO:0000256" key="1">
    <source>
        <dbReference type="SAM" id="MobiDB-lite"/>
    </source>
</evidence>
<organism evidence="2 3">
    <name type="scientific">Streptomyces pyxinicus</name>
    <dbReference type="NCBI Taxonomy" id="2970331"/>
    <lineage>
        <taxon>Bacteria</taxon>
        <taxon>Bacillati</taxon>
        <taxon>Actinomycetota</taxon>
        <taxon>Actinomycetes</taxon>
        <taxon>Kitasatosporales</taxon>
        <taxon>Streptomycetaceae</taxon>
        <taxon>Streptomyces</taxon>
    </lineage>
</organism>
<accession>A0ABT2AWQ1</accession>
<dbReference type="Proteomes" id="UP001205612">
    <property type="component" value="Unassembled WGS sequence"/>
</dbReference>